<comment type="caution">
    <text evidence="3">The sequence shown here is derived from an EMBL/GenBank/DDBJ whole genome shotgun (WGS) entry which is preliminary data.</text>
</comment>
<dbReference type="SUPFAM" id="SSF50685">
    <property type="entry name" value="Barwin-like endoglucanases"/>
    <property type="match status" value="1"/>
</dbReference>
<dbReference type="InterPro" id="IPR036908">
    <property type="entry name" value="RlpA-like_sf"/>
</dbReference>
<dbReference type="CDD" id="cd22191">
    <property type="entry name" value="DPBB_RlpA_EXP_N-like"/>
    <property type="match status" value="1"/>
</dbReference>
<feature type="compositionally biased region" description="Basic and acidic residues" evidence="1">
    <location>
        <begin position="177"/>
        <end position="196"/>
    </location>
</feature>
<gene>
    <name evidence="3" type="ORF">MIND_00686000</name>
</gene>
<proteinExistence type="predicted"/>
<dbReference type="EMBL" id="JACAZF010000006">
    <property type="protein sequence ID" value="KAF7301212.1"/>
    <property type="molecule type" value="Genomic_DNA"/>
</dbReference>
<dbReference type="PRINTS" id="PR01217">
    <property type="entry name" value="PRICHEXTENSN"/>
</dbReference>
<accession>A0A8H6SMZ8</accession>
<dbReference type="OrthoDB" id="623670at2759"/>
<evidence type="ECO:0000256" key="1">
    <source>
        <dbReference type="SAM" id="MobiDB-lite"/>
    </source>
</evidence>
<reference evidence="3" key="1">
    <citation type="submission" date="2020-05" db="EMBL/GenBank/DDBJ databases">
        <title>Mycena genomes resolve the evolution of fungal bioluminescence.</title>
        <authorList>
            <person name="Tsai I.J."/>
        </authorList>
    </citation>
    <scope>NUCLEOTIDE SEQUENCE</scope>
    <source>
        <strain evidence="3">171206Taipei</strain>
    </source>
</reference>
<protein>
    <submittedName>
        <fullName evidence="3">Uncharacterized protein</fullName>
    </submittedName>
</protein>
<feature type="chain" id="PRO_5034789286" evidence="2">
    <location>
        <begin position="21"/>
        <end position="303"/>
    </location>
</feature>
<sequence length="303" mass="30776">MLTQAVAIISALAATTSVLANGSVNHAAIARRMSDSSLEKRESFSGRTTFYGLDTGADACTGRNHGYNDWVFAMNMPQFGSCCGKKIKIQYKGKTAVASCVDACASCYNTGEIDLTPGLFSYLTDGNLDLGQFTSTWWFVDGDGDDNKPPPPPPPPTKKPDPPKTTKPAPPPPPPTEKPKPATTKKEEPKQTEKKVVSSSAKPSSAKPSSSASSRKASSSSAPKPSSAAPAPSTAPGPVNPDPGVANVGGQAAGAPAGGSESSENTKGISGALSGTSGATSVLAKPNTVIVGAALALLAFQAL</sequence>
<dbReference type="Proteomes" id="UP000636479">
    <property type="component" value="Unassembled WGS sequence"/>
</dbReference>
<evidence type="ECO:0000313" key="3">
    <source>
        <dbReference type="EMBL" id="KAF7301212.1"/>
    </source>
</evidence>
<feature type="compositionally biased region" description="Low complexity" evidence="1">
    <location>
        <begin position="243"/>
        <end position="259"/>
    </location>
</feature>
<feature type="region of interest" description="Disordered" evidence="1">
    <location>
        <begin position="141"/>
        <end position="279"/>
    </location>
</feature>
<feature type="signal peptide" evidence="2">
    <location>
        <begin position="1"/>
        <end position="20"/>
    </location>
</feature>
<keyword evidence="2" id="KW-0732">Signal</keyword>
<feature type="compositionally biased region" description="Low complexity" evidence="1">
    <location>
        <begin position="198"/>
        <end position="232"/>
    </location>
</feature>
<dbReference type="AlphaFoldDB" id="A0A8H6SMZ8"/>
<keyword evidence="4" id="KW-1185">Reference proteome</keyword>
<name>A0A8H6SMZ8_9AGAR</name>
<feature type="compositionally biased region" description="Low complexity" evidence="1">
    <location>
        <begin position="268"/>
        <end position="279"/>
    </location>
</feature>
<dbReference type="RefSeq" id="XP_037219212.1">
    <property type="nucleotide sequence ID" value="XM_037363568.1"/>
</dbReference>
<dbReference type="Gene3D" id="2.40.40.10">
    <property type="entry name" value="RlpA-like domain"/>
    <property type="match status" value="1"/>
</dbReference>
<dbReference type="GeneID" id="59346084"/>
<organism evidence="3 4">
    <name type="scientific">Mycena indigotica</name>
    <dbReference type="NCBI Taxonomy" id="2126181"/>
    <lineage>
        <taxon>Eukaryota</taxon>
        <taxon>Fungi</taxon>
        <taxon>Dikarya</taxon>
        <taxon>Basidiomycota</taxon>
        <taxon>Agaricomycotina</taxon>
        <taxon>Agaricomycetes</taxon>
        <taxon>Agaricomycetidae</taxon>
        <taxon>Agaricales</taxon>
        <taxon>Marasmiineae</taxon>
        <taxon>Mycenaceae</taxon>
        <taxon>Mycena</taxon>
    </lineage>
</organism>
<evidence type="ECO:0000256" key="2">
    <source>
        <dbReference type="SAM" id="SignalP"/>
    </source>
</evidence>
<evidence type="ECO:0000313" key="4">
    <source>
        <dbReference type="Proteomes" id="UP000636479"/>
    </source>
</evidence>
<feature type="compositionally biased region" description="Pro residues" evidence="1">
    <location>
        <begin position="165"/>
        <end position="176"/>
    </location>
</feature>